<keyword evidence="7" id="KW-0514">Muscle protein</keyword>
<feature type="domain" description="Globin" evidence="9">
    <location>
        <begin position="2132"/>
        <end position="2278"/>
    </location>
</feature>
<keyword evidence="3" id="KW-0349">Heme</keyword>
<keyword evidence="11" id="KW-1185">Reference proteome</keyword>
<dbReference type="GO" id="GO:0046872">
    <property type="term" value="F:metal ion binding"/>
    <property type="evidence" value="ECO:0007669"/>
    <property type="project" value="UniProtKB-KW"/>
</dbReference>
<feature type="domain" description="Globin" evidence="9">
    <location>
        <begin position="1662"/>
        <end position="1815"/>
    </location>
</feature>
<accession>A0AAD8BWW5</accession>
<evidence type="ECO:0000313" key="11">
    <source>
        <dbReference type="Proteomes" id="UP001233172"/>
    </source>
</evidence>
<dbReference type="Gene3D" id="1.10.490.10">
    <property type="entry name" value="Globins"/>
    <property type="match status" value="23"/>
</dbReference>
<dbReference type="EMBL" id="JASAOG010000025">
    <property type="protein sequence ID" value="KAK0062369.1"/>
    <property type="molecule type" value="Genomic_DNA"/>
</dbReference>
<comment type="caution">
    <text evidence="10">The sequence shown here is derived from an EMBL/GenBank/DDBJ whole genome shotgun (WGS) entry which is preliminary data.</text>
</comment>
<evidence type="ECO:0000256" key="8">
    <source>
        <dbReference type="ARBA" id="ARBA00030087"/>
    </source>
</evidence>
<dbReference type="Proteomes" id="UP001233172">
    <property type="component" value="Unassembled WGS sequence"/>
</dbReference>
<feature type="domain" description="Globin" evidence="9">
    <location>
        <begin position="740"/>
        <end position="893"/>
    </location>
</feature>
<proteinExistence type="predicted"/>
<dbReference type="InterPro" id="IPR044399">
    <property type="entry name" value="Mb-like_M"/>
</dbReference>
<evidence type="ECO:0000256" key="6">
    <source>
        <dbReference type="ARBA" id="ARBA00023004"/>
    </source>
</evidence>
<evidence type="ECO:0000256" key="5">
    <source>
        <dbReference type="ARBA" id="ARBA00022723"/>
    </source>
</evidence>
<feature type="domain" description="Globin" evidence="9">
    <location>
        <begin position="1208"/>
        <end position="1361"/>
    </location>
</feature>
<feature type="domain" description="Globin" evidence="9">
    <location>
        <begin position="3569"/>
        <end position="3722"/>
    </location>
</feature>
<dbReference type="GO" id="GO:0019825">
    <property type="term" value="F:oxygen binding"/>
    <property type="evidence" value="ECO:0007669"/>
    <property type="project" value="InterPro"/>
</dbReference>
<feature type="domain" description="Globin" evidence="9">
    <location>
        <begin position="3222"/>
        <end position="3373"/>
    </location>
</feature>
<evidence type="ECO:0000256" key="1">
    <source>
        <dbReference type="ARBA" id="ARBA00013895"/>
    </source>
</evidence>
<sequence>MFNNVPNMRDQFSKFDAHKSDADLRNDAEFINQVNNIVGGLDSILTNLDKPGQLQAALEHLADFHLDHKPTIGLEFFGPLQKYIHLYIESALNVAVGSEESRAWTDLFTALNKVIRDHAMDRLGLSDHDRDALDSSWKKLRSGAGGRKNAGIRLVLWMLEHVPNMRNQFKKFDAHQPDSVLQRDPEFLAQVDRILGGVESMINNVDDPVALEASFDRLADAHLSMTPEVGLTFFAPLQTYIHDYIEEALGVGSDSDEAKAWTDLFAAFNKVLKERTVLKIVSDKERKALKSSWDSLKSAAGGSQEAGVNLVLWMLQNVPNMRDRFTKFNAHQGDDALKADAEFIKQVQRITGGLESMIDNVDNQGKLQAAIDRLVDAHLHMTPSVGLEYFEPLQENIHNYIEATLYVAAGSDEANAWTHLLSAFNTVLKEHSLEKIGLSDEDRKYIESSWKKLTDAAGGSEKAGTSFVFWLLDNVPNMRDRFTKFNAHQSDAALQEDEEFRNQVKAITGGIESFVNNVNNPAALQSSIETLVDAHLNMQPSIALSYFGSVQQYVHLYMGKALGVASTSDEAKSWTHLFAAFNKVLKERIDRRTVVSSWKKLTASGRQSFGIDLVLWMFNNVPNMREQFTKFDAKQSDADLRRDPNFLKQVNSIVNGLGDMVDSVNDPGKLQANLERLSEIHLHFVPSVGPEFFVPLEKNIHTFIEQALHVAPESDEAKAWTDLIGAFNKVLKDHTIQHIGLSEADRRALDSSWKRLTAGEDGVKKAGVNLVLWMLNNVPNMRDRFTKFNAKQADDVLKADAEFLKQVDVIIGGLQSFLDHVNDPIVLQANMDRVAEAHLSMDPVVGVDYFKALSQNIHRFIESSLGVTADSDESQAWTDLLAAFNKVVRNRSILRKVSDSDKTAFVSTWNDLIKKAGSRRDAGVNLVLWMFANVPSMRNQFTKFNGNQPDVALRNDQEFLHQVDRITGGLESLVKNVNNPARFFDALERLSFVHLNMKPSIGLEYFEPLQQKIHTYIESALGVTAGSDEANAWTDVLGAFNEVMKYSSIEKIGLSDSDKQALVSSWSTMTAGGKESAGERLVFWMFDNVPNMRARFTKFDATQSDEALRNDKEFRNQVNVIVGGLELLINSVNEPGQLQANLEKLVDDHLHMVPSVGLQYFEPLENYIHLFIEKTLGVSSNSVEAKAWSHLFRAFNKVMKDHSLKKIGLTDEDRKAIVSSWRKLVGRAGGRDNAGTDLVLWMFENVPHMRDRFTKFNAYQPDTALRQDREFGAQVDRITSGVESLVNNVENPGQFQAAMERLSTIHKNKTPSIGIEYFEPLQRYIHLFIEQRLNVAPDSVESKAWSNMFASFNEVLVHIPGKKAKPFRASCTFHSTRRFRKLIVQGERMVMSTKSMAQGFIGFVLLNIVCLSYSIADSARYANADWKRSEENQGGSHSCVARRLEDNSEEVSCKTLVTFRQKSPEEYANKVRQAENKLGQLESQYDDCQQETERKGRLIRTRAVLTDSIHRLVTEENINALQNSWDLLNSSPEFATDLVIWMLDNIPNMRARFTKFNAEQSSDALKNDAEFVKQVKLINSGLNSFISNLNNPGQLQATMERLAEVHLRMQPSIGLEYFKPLQEKIASFLAEKLGSDDTPKSWEGLLAAFNEVLNSYTNFNIGLSEADKAALQSSWSKLTAGANGKSNAGVRLVLWMFDNVPNMRERFTKFNARESDDSLKNNAEFQKQVDVIIGGFETLINNLNDPALLQDRLESLAEAHLNKKPAIGNSYFVPLQKKINLFIESALGVSSDSEEAKAWSNLVGALNRVIKDQAINAFGLTNLDRESLVSSWNQLKARAGGSQNAGTNLVLWMLENVPNMRSRFNKFNARQSDDNLKKDAEFRRQVSLITGGLESLINNLNNPGRLHDTFERLADAHLNLKPRVGLEYFGPLQQNINVYIEKSLGVSSDSAVSRSWTSLITAFNNFLRDRTSLRIVSDDDKKALQSSWNRLTSQAGSSQNAGINLVLWMLDNVPNMRDRFTKFNGHSSDDALRKDNEFLKQVNVITGGLENLINNVNDADQLKAAIERLVEAHLRMTPSVGLEYFGPLQQNIRFYIQSALGVASDSVEARAWSRVLQVFNEFLADRTSQKIGLSATDRKLLASSWKQLKGNGNNLVFWMLNNVPNMRGQFSKFNAFQSDEDLQKDAEFINQRDNIIRGLDSLINSLDKPGQLQKTLENLADFHLDKKPRVGLEFFGPLQKYLHLYVENTLNVAPGSAEARAWTNLLTALNNVIRNHAIERLGLTANDRKALDSSWKKLRSGAGGRKNAGVKLVLWMLSNVPNMRSQFSKFDANQPDSVLKQNAEFLNQVDRILGGIESLVNTVNDPVALKAAIDKLADAHLSMPSRIGLDFFGPLQQNIAQYIQQELGVSVDSDESKAWPDLFAAYNSVLKERTVLKIISDNEKVALKSSWKALVDAAGSQEGAAVNLVLWMFKNIPKMPERFTKFNGLQSDDDLRKDTEFIKQANDIAGGLVSLVNNIDIPGKLQAAIDRLVDVHLNMRPSVGLEYFGPLEEKIAQYLVSALGVIEDSNEAKSWTHLLNAFNTVLREDSLQKIGLSAVDRKFLESSWNKLADVAGGKDKAGTNLVLWLLDNVAKMRERFTKFNAFQSDDALKADQEFVNQVQRITQGIDSVVDNVNNPAGLQSGIERLVDAHLNMQPSIGLAYFGSVQQYIHLYVAKTLGVAVNSDEATSWTNLWAAFNKVLKEHSLEKLGITDNERKVLVSSWKRLTTEANGQQNLGIKLVLWMLDNVPNMRDQFTKFNARQSNDDLKRDAGFLKQVKKIIGGLGSLVDSLNDPGQLQANLERLAGVHLNFIPSVGVEFFEPLENKIGSFIEQTLHVDSNSAESKAWTRLIGAFNRVLKEQALQQIGISDSDRKALASSWKLLTAGEDGVQKAGISLVLWMFNNVPNMRQRFTKFNANQPDDVLKADPEFLKQVDVIIGGLKSFLDTVDDPIGLQTNMDRVAEAHLSMEPTVGVTYFKALAQKIDAFIEKSLGVAQDSDESQAWTNLLTAFKRILRNRKVLRSISDNNKSDLTASWNRLVEKAGSRQNAGVNLVLWMLDNVPNMRNKFTKFNANQPDDVLRNNAEFLNQVNLIAGGLESLVKNVNNPGRLLDALERLSSAHLNMQPSVGLEYFQPLQQKIASYIANALGVAVDSDKAKAWSNVLAAFNTILEFSSVEKIGLSDSDKDALVSSWNTLTVSGLEKAGVDLVLWMFENIPNMRRRFTKFDATQSNDNLKNDAEFIAQSNRIVGGLDSLVKSVNQPGELQANLEKLVDVHLHLVPSVGLEYFEPLQQYIHLYIEKSLGVSSKSVEAKAWPGLIRAFNKVLREHSVKKIGLSDSDRKSIVSSWKKLASRAGSKLNAGINLVLWMLKNVPKARERFTKFNAFQPDVALVKDKGFIDQVNAITSGLESLVNNVENPGQFQAALERLSTLHKNKTPSIGLEYFGPFQKYIHLYIEKSLNVEPNSQEPRAWSNMFASFNEPLERKINIFIEQTLRVDNNSAESKAWTRLIGTFNRVLKEQTLQQIGISDRDRKALGSSWKLLTTGEDGVRRTGISLVLWMFNNIPNVRDRFTRFNPNQPDDALKADPKFLKQVDVTIGNFKSFVDNVNDPIKLQFNMDRVAEAHLNMGASVAVNHFKILAQKIHCFVEKSLGVTQDSDESQAWTNLFTTFQRILRNREVLRTISNR</sequence>
<dbReference type="GO" id="GO:0020037">
    <property type="term" value="F:heme binding"/>
    <property type="evidence" value="ECO:0007669"/>
    <property type="project" value="InterPro"/>
</dbReference>
<evidence type="ECO:0000256" key="4">
    <source>
        <dbReference type="ARBA" id="ARBA00022621"/>
    </source>
</evidence>
<feature type="domain" description="Globin" evidence="9">
    <location>
        <begin position="1975"/>
        <end position="2128"/>
    </location>
</feature>
<feature type="domain" description="Globin" evidence="9">
    <location>
        <begin position="2909"/>
        <end position="3062"/>
    </location>
</feature>
<feature type="domain" description="Globin" evidence="9">
    <location>
        <begin position="1819"/>
        <end position="1972"/>
    </location>
</feature>
<reference evidence="10" key="2">
    <citation type="submission" date="2023-04" db="EMBL/GenBank/DDBJ databases">
        <authorList>
            <person name="Bu L."/>
            <person name="Lu L."/>
            <person name="Laidemitt M.R."/>
            <person name="Zhang S.M."/>
            <person name="Mutuku M."/>
            <person name="Mkoji G."/>
            <person name="Steinauer M."/>
            <person name="Loker E.S."/>
        </authorList>
    </citation>
    <scope>NUCLEOTIDE SEQUENCE</scope>
    <source>
        <strain evidence="10">KasaAsao</strain>
        <tissue evidence="10">Whole Snail</tissue>
    </source>
</reference>
<dbReference type="InterPro" id="IPR012292">
    <property type="entry name" value="Globin/Proto"/>
</dbReference>
<feature type="domain" description="Globin" evidence="9">
    <location>
        <begin position="896"/>
        <end position="1049"/>
    </location>
</feature>
<feature type="domain" description="Globin" evidence="9">
    <location>
        <begin position="1512"/>
        <end position="1658"/>
    </location>
</feature>
<evidence type="ECO:0000256" key="2">
    <source>
        <dbReference type="ARBA" id="ARBA00022448"/>
    </source>
</evidence>
<organism evidence="10 11">
    <name type="scientific">Biomphalaria pfeifferi</name>
    <name type="common">Bloodfluke planorb</name>
    <name type="synonym">Freshwater snail</name>
    <dbReference type="NCBI Taxonomy" id="112525"/>
    <lineage>
        <taxon>Eukaryota</taxon>
        <taxon>Metazoa</taxon>
        <taxon>Spiralia</taxon>
        <taxon>Lophotrochozoa</taxon>
        <taxon>Mollusca</taxon>
        <taxon>Gastropoda</taxon>
        <taxon>Heterobranchia</taxon>
        <taxon>Euthyneura</taxon>
        <taxon>Panpulmonata</taxon>
        <taxon>Hygrophila</taxon>
        <taxon>Lymnaeoidea</taxon>
        <taxon>Planorbidae</taxon>
        <taxon>Biomphalaria</taxon>
    </lineage>
</organism>
<feature type="domain" description="Globin" evidence="9">
    <location>
        <begin position="124"/>
        <end position="277"/>
    </location>
</feature>
<dbReference type="InterPro" id="IPR000971">
    <property type="entry name" value="Globin"/>
</dbReference>
<feature type="domain" description="Globin" evidence="9">
    <location>
        <begin position="594"/>
        <end position="736"/>
    </location>
</feature>
<feature type="domain" description="Globin" evidence="9">
    <location>
        <begin position="1"/>
        <end position="120"/>
    </location>
</feature>
<keyword evidence="6" id="KW-0408">Iron</keyword>
<dbReference type="CDD" id="cd01040">
    <property type="entry name" value="Mb-like"/>
    <property type="match status" value="23"/>
</dbReference>
<dbReference type="PANTHER" id="PTHR47217:SF1">
    <property type="entry name" value="GLOBIN-LIKE PROTEIN"/>
    <property type="match status" value="1"/>
</dbReference>
<feature type="domain" description="Globin" evidence="9">
    <location>
        <begin position="1053"/>
        <end position="1204"/>
    </location>
</feature>
<name>A0AAD8BWW5_BIOPF</name>
<dbReference type="GO" id="GO:0005344">
    <property type="term" value="F:oxygen carrier activity"/>
    <property type="evidence" value="ECO:0007669"/>
    <property type="project" value="UniProtKB-KW"/>
</dbReference>
<keyword evidence="4" id="KW-0561">Oxygen transport</keyword>
<feature type="domain" description="Globin" evidence="9">
    <location>
        <begin position="280"/>
        <end position="433"/>
    </location>
</feature>
<dbReference type="PROSITE" id="PS01033">
    <property type="entry name" value="GLOBIN"/>
    <property type="match status" value="23"/>
</dbReference>
<dbReference type="PANTHER" id="PTHR47217">
    <property type="entry name" value="GLOBIN-LIKE PROTEIN"/>
    <property type="match status" value="1"/>
</dbReference>
<feature type="domain" description="Globin" evidence="9">
    <location>
        <begin position="3377"/>
        <end position="3530"/>
    </location>
</feature>
<feature type="domain" description="Globin" evidence="9">
    <location>
        <begin position="437"/>
        <end position="590"/>
    </location>
</feature>
<gene>
    <name evidence="10" type="ORF">Bpfe_008040</name>
</gene>
<reference evidence="10" key="1">
    <citation type="journal article" date="2023" name="PLoS Negl. Trop. Dis.">
        <title>A genome sequence for Biomphalaria pfeifferi, the major vector snail for the human-infecting parasite Schistosoma mansoni.</title>
        <authorList>
            <person name="Bu L."/>
            <person name="Lu L."/>
            <person name="Laidemitt M.R."/>
            <person name="Zhang S.M."/>
            <person name="Mutuku M."/>
            <person name="Mkoji G."/>
            <person name="Steinauer M."/>
            <person name="Loker E.S."/>
        </authorList>
    </citation>
    <scope>NUCLEOTIDE SEQUENCE</scope>
    <source>
        <strain evidence="10">KasaAsao</strain>
    </source>
</reference>
<evidence type="ECO:0000256" key="3">
    <source>
        <dbReference type="ARBA" id="ARBA00022617"/>
    </source>
</evidence>
<dbReference type="InterPro" id="IPR009050">
    <property type="entry name" value="Globin-like_sf"/>
</dbReference>
<dbReference type="SUPFAM" id="SSF46458">
    <property type="entry name" value="Globin-like"/>
    <property type="match status" value="23"/>
</dbReference>
<keyword evidence="2" id="KW-0813">Transport</keyword>
<feature type="non-terminal residue" evidence="10">
    <location>
        <position position="1"/>
    </location>
</feature>
<feature type="domain" description="Globin" evidence="9">
    <location>
        <begin position="2282"/>
        <end position="2435"/>
    </location>
</feature>
<protein>
    <recommendedName>
        <fullName evidence="1">Globin</fullName>
    </recommendedName>
    <alternativeName>
        <fullName evidence="8">Myoglobin</fullName>
    </alternativeName>
</protein>
<feature type="domain" description="Globin" evidence="9">
    <location>
        <begin position="2752"/>
        <end position="2905"/>
    </location>
</feature>
<feature type="domain" description="Globin" evidence="9">
    <location>
        <begin position="2595"/>
        <end position="2748"/>
    </location>
</feature>
<evidence type="ECO:0000313" key="10">
    <source>
        <dbReference type="EMBL" id="KAK0062369.1"/>
    </source>
</evidence>
<feature type="domain" description="Globin" evidence="9">
    <location>
        <begin position="2438"/>
        <end position="2591"/>
    </location>
</feature>
<evidence type="ECO:0000256" key="7">
    <source>
        <dbReference type="ARBA" id="ARBA00023179"/>
    </source>
</evidence>
<keyword evidence="5" id="KW-0479">Metal-binding</keyword>
<evidence type="ECO:0000259" key="9">
    <source>
        <dbReference type="PROSITE" id="PS01033"/>
    </source>
</evidence>
<dbReference type="Pfam" id="PF00042">
    <property type="entry name" value="Globin"/>
    <property type="match status" value="23"/>
</dbReference>
<feature type="domain" description="Globin" evidence="9">
    <location>
        <begin position="3065"/>
        <end position="3218"/>
    </location>
</feature>